<protein>
    <recommendedName>
        <fullName evidence="6">Hydantoin utilization protein</fullName>
    </recommendedName>
</protein>
<accession>A0A1F6CA68</accession>
<evidence type="ECO:0000259" key="3">
    <source>
        <dbReference type="Pfam" id="PF19278"/>
    </source>
</evidence>
<gene>
    <name evidence="4" type="ORF">A3F84_01830</name>
</gene>
<dbReference type="InterPro" id="IPR045079">
    <property type="entry name" value="Oxoprolinase-like"/>
</dbReference>
<feature type="domain" description="Hydantoinase A/oxoprolinase" evidence="1">
    <location>
        <begin position="200"/>
        <end position="487"/>
    </location>
</feature>
<feature type="domain" description="Acetophenone carboxylase-like C-terminal" evidence="3">
    <location>
        <begin position="504"/>
        <end position="667"/>
    </location>
</feature>
<evidence type="ECO:0000313" key="5">
    <source>
        <dbReference type="Proteomes" id="UP000178606"/>
    </source>
</evidence>
<dbReference type="Proteomes" id="UP000178606">
    <property type="component" value="Unassembled WGS sequence"/>
</dbReference>
<evidence type="ECO:0000313" key="4">
    <source>
        <dbReference type="EMBL" id="OGG46036.1"/>
    </source>
</evidence>
<dbReference type="EMBL" id="MFKF01000346">
    <property type="protein sequence ID" value="OGG46036.1"/>
    <property type="molecule type" value="Genomic_DNA"/>
</dbReference>
<dbReference type="InterPro" id="IPR043129">
    <property type="entry name" value="ATPase_NBD"/>
</dbReference>
<dbReference type="Pfam" id="PF05378">
    <property type="entry name" value="Hydant_A_N"/>
    <property type="match status" value="1"/>
</dbReference>
<dbReference type="Pfam" id="PF01968">
    <property type="entry name" value="Hydantoinase_A"/>
    <property type="match status" value="1"/>
</dbReference>
<dbReference type="Pfam" id="PF19278">
    <property type="entry name" value="Hydant_A_C"/>
    <property type="match status" value="1"/>
</dbReference>
<dbReference type="SUPFAM" id="SSF53067">
    <property type="entry name" value="Actin-like ATPase domain"/>
    <property type="match status" value="1"/>
</dbReference>
<dbReference type="GO" id="GO:0006749">
    <property type="term" value="P:glutathione metabolic process"/>
    <property type="evidence" value="ECO:0007669"/>
    <property type="project" value="TreeGrafter"/>
</dbReference>
<dbReference type="GO" id="GO:0017168">
    <property type="term" value="F:5-oxoprolinase (ATP-hydrolyzing) activity"/>
    <property type="evidence" value="ECO:0007669"/>
    <property type="project" value="TreeGrafter"/>
</dbReference>
<evidence type="ECO:0000259" key="2">
    <source>
        <dbReference type="Pfam" id="PF05378"/>
    </source>
</evidence>
<organism evidence="4 5">
    <name type="scientific">Handelsmanbacteria sp. (strain RIFCSPLOWO2_12_FULL_64_10)</name>
    <dbReference type="NCBI Taxonomy" id="1817868"/>
    <lineage>
        <taxon>Bacteria</taxon>
        <taxon>Candidatus Handelsmaniibacteriota</taxon>
    </lineage>
</organism>
<dbReference type="PANTHER" id="PTHR11365">
    <property type="entry name" value="5-OXOPROLINASE RELATED"/>
    <property type="match status" value="1"/>
</dbReference>
<dbReference type="AlphaFoldDB" id="A0A1F6CA68"/>
<evidence type="ECO:0008006" key="6">
    <source>
        <dbReference type="Google" id="ProtNLM"/>
    </source>
</evidence>
<dbReference type="GO" id="GO:0005829">
    <property type="term" value="C:cytosol"/>
    <property type="evidence" value="ECO:0007669"/>
    <property type="project" value="TreeGrafter"/>
</dbReference>
<name>A0A1F6CA68_HANXR</name>
<dbReference type="InterPro" id="IPR002821">
    <property type="entry name" value="Hydantoinase_A"/>
</dbReference>
<dbReference type="InterPro" id="IPR008040">
    <property type="entry name" value="Hydant_A_N"/>
</dbReference>
<evidence type="ECO:0000259" key="1">
    <source>
        <dbReference type="Pfam" id="PF01968"/>
    </source>
</evidence>
<reference evidence="4 5" key="1">
    <citation type="journal article" date="2016" name="Nat. Commun.">
        <title>Thousands of microbial genomes shed light on interconnected biogeochemical processes in an aquifer system.</title>
        <authorList>
            <person name="Anantharaman K."/>
            <person name="Brown C.T."/>
            <person name="Hug L.A."/>
            <person name="Sharon I."/>
            <person name="Castelle C.J."/>
            <person name="Probst A.J."/>
            <person name="Thomas B.C."/>
            <person name="Singh A."/>
            <person name="Wilkins M.J."/>
            <person name="Karaoz U."/>
            <person name="Brodie E.L."/>
            <person name="Williams K.H."/>
            <person name="Hubbard S.S."/>
            <person name="Banfield J.F."/>
        </authorList>
    </citation>
    <scope>NUCLEOTIDE SEQUENCE [LARGE SCALE GENOMIC DNA]</scope>
    <source>
        <strain evidence="5">RIFCSPLOWO2_12_FULL_64_10</strain>
    </source>
</reference>
<comment type="caution">
    <text evidence="4">The sequence shown here is derived from an EMBL/GenBank/DDBJ whole genome shotgun (WGS) entry which is preliminary data.</text>
</comment>
<dbReference type="PANTHER" id="PTHR11365:SF23">
    <property type="entry name" value="HYPOTHETICAL 5-OXOPROLINASE (EUROFUNG)-RELATED"/>
    <property type="match status" value="1"/>
</dbReference>
<dbReference type="InterPro" id="IPR049517">
    <property type="entry name" value="ACX-like_C"/>
</dbReference>
<proteinExistence type="predicted"/>
<feature type="domain" description="Hydantoinase/oxoprolinase N-terminal" evidence="2">
    <location>
        <begin position="4"/>
        <end position="179"/>
    </location>
</feature>
<sequence>MSFRIGIDTGGTFTDLIRFDVETGEIQSLKVASTPREPPRAFIGAIRESGGAPPDIAGLVHGTTVATNALIERKGARVAFVTTAGFEDIPYIQRVNRRELYNLDWDKPRPLLASRRHCFGVRERIDARGQVVTPLDAAEVDALCDRLAAGGFEAIAVCLLFAYLNTAHEETLQKRLRERLPGVPLSISHEVAPIWREYERSSTTIADAYLKPLIQRYVGSLQRGLDEEGIRAPWALMKSNGGVMHAGAAADHPIHLATSGPAGGLVAGQYIAGLLGLKDVVTIDVGGTSADVGILVNGELRHTTEFEIEWGIPAAIPLIDLKTIGAGGGSIAWVNAGGFLQVGPRSAGADPGPVCYGQGGTQPTLTDADLLLGRLDPDYFLGGRMRLRTDPARARTAEMAARLGLETLDLAHAVVDIANENMANAIRMVSIERGHDPRRFALIAFGGAGPLHGAAIARKLDIPTVVIPPFPGAFSAIGLLMADLRVDKVWTQAFRSDRVSPDEVKLRFRQIADAALVELRGQGYTGQPELRYTIHTRYLGQNYETEVEVPSDEIRLTDIYEVFHRMHEAAYGYRIPSAIIELVSFKVTAIGGTPKPRLGTVQSVQTEPFRQRPVYFAGHDHIPCKIIRRPALPVGERLTGPLIVEEEGSTTLVEPGMHLTRTEHDVLLLEIQP</sequence>